<evidence type="ECO:0000256" key="4">
    <source>
        <dbReference type="ARBA" id="ARBA00023125"/>
    </source>
</evidence>
<evidence type="ECO:0000256" key="6">
    <source>
        <dbReference type="ARBA" id="ARBA00023242"/>
    </source>
</evidence>
<keyword evidence="8" id="KW-1185">Reference proteome</keyword>
<dbReference type="PANTHER" id="PTHR36206:SF16">
    <property type="entry name" value="TRANSCRIPTION FACTOR DOMAIN-CONTAINING PROTEIN-RELATED"/>
    <property type="match status" value="1"/>
</dbReference>
<evidence type="ECO:0000256" key="2">
    <source>
        <dbReference type="ARBA" id="ARBA00022833"/>
    </source>
</evidence>
<evidence type="ECO:0000256" key="3">
    <source>
        <dbReference type="ARBA" id="ARBA00023015"/>
    </source>
</evidence>
<dbReference type="Proteomes" id="UP000813385">
    <property type="component" value="Unassembled WGS sequence"/>
</dbReference>
<keyword evidence="3" id="KW-0805">Transcription regulation</keyword>
<name>A0A8K0TDU8_9PEZI</name>
<keyword evidence="5" id="KW-0804">Transcription</keyword>
<keyword evidence="1" id="KW-0479">Metal-binding</keyword>
<dbReference type="AlphaFoldDB" id="A0A8K0TDU8"/>
<protein>
    <submittedName>
        <fullName evidence="7">Uncharacterized protein</fullName>
    </submittedName>
</protein>
<evidence type="ECO:0000256" key="1">
    <source>
        <dbReference type="ARBA" id="ARBA00022723"/>
    </source>
</evidence>
<organism evidence="7 8">
    <name type="scientific">Plectosphaerella cucumerina</name>
    <dbReference type="NCBI Taxonomy" id="40658"/>
    <lineage>
        <taxon>Eukaryota</taxon>
        <taxon>Fungi</taxon>
        <taxon>Dikarya</taxon>
        <taxon>Ascomycota</taxon>
        <taxon>Pezizomycotina</taxon>
        <taxon>Sordariomycetes</taxon>
        <taxon>Hypocreomycetidae</taxon>
        <taxon>Glomerellales</taxon>
        <taxon>Plectosphaerellaceae</taxon>
        <taxon>Plectosphaerella</taxon>
    </lineage>
</organism>
<evidence type="ECO:0000313" key="8">
    <source>
        <dbReference type="Proteomes" id="UP000813385"/>
    </source>
</evidence>
<dbReference type="EMBL" id="JAGPXD010000004">
    <property type="protein sequence ID" value="KAH7358757.1"/>
    <property type="molecule type" value="Genomic_DNA"/>
</dbReference>
<accession>A0A8K0TDU8</accession>
<evidence type="ECO:0000256" key="5">
    <source>
        <dbReference type="ARBA" id="ARBA00023163"/>
    </source>
</evidence>
<dbReference type="PANTHER" id="PTHR36206">
    <property type="entry name" value="ASPERCRYPTIN BIOSYNTHESIS CLUSTER-SPECIFIC TRANSCRIPTION REGULATOR ATNN-RELATED"/>
    <property type="match status" value="1"/>
</dbReference>
<sequence>MQAVLALSLAHKQDTLQAAEGSRPATLRGAPDEQEQVVLRHYGRAICLLQPHFSASTRTSVRIAVITCLVFVYLQLLRQQHKTAHALLRTGLGLLRGLQPRPDGDTTLVLKSEQQSIDDYLAEALIRLDIQMALMRHGSNQQYNIVLDPAPLPMVFDSAQAARQRLDMILYEILGLARICRSPQIDLISDIRDRQMSIQAALSSWLTVYDATKAASAGTNTSARDEMGYRLLRIYHAMACVMAATCTFPEDESVFDLHEGRFASIVAQCGELIVMATAPFTIFSIFLGSCPQRVNFLPDMGVIAPLYFTALKCRVRQLRLSAIRLLMSTGYYEGIWNGTAAAAIAWEIAEMERVGTADTAAYGSFQAALCDEGNPEPASSAITSVSDVFPRLTDDPSESIVFICQQMRSDGSWEVIERRCQSA</sequence>
<dbReference type="GO" id="GO:0046872">
    <property type="term" value="F:metal ion binding"/>
    <property type="evidence" value="ECO:0007669"/>
    <property type="project" value="UniProtKB-KW"/>
</dbReference>
<dbReference type="GO" id="GO:0003677">
    <property type="term" value="F:DNA binding"/>
    <property type="evidence" value="ECO:0007669"/>
    <property type="project" value="UniProtKB-KW"/>
</dbReference>
<reference evidence="7" key="1">
    <citation type="journal article" date="2021" name="Nat. Commun.">
        <title>Genetic determinants of endophytism in the Arabidopsis root mycobiome.</title>
        <authorList>
            <person name="Mesny F."/>
            <person name="Miyauchi S."/>
            <person name="Thiergart T."/>
            <person name="Pickel B."/>
            <person name="Atanasova L."/>
            <person name="Karlsson M."/>
            <person name="Huettel B."/>
            <person name="Barry K.W."/>
            <person name="Haridas S."/>
            <person name="Chen C."/>
            <person name="Bauer D."/>
            <person name="Andreopoulos W."/>
            <person name="Pangilinan J."/>
            <person name="LaButti K."/>
            <person name="Riley R."/>
            <person name="Lipzen A."/>
            <person name="Clum A."/>
            <person name="Drula E."/>
            <person name="Henrissat B."/>
            <person name="Kohler A."/>
            <person name="Grigoriev I.V."/>
            <person name="Martin F.M."/>
            <person name="Hacquard S."/>
        </authorList>
    </citation>
    <scope>NUCLEOTIDE SEQUENCE</scope>
    <source>
        <strain evidence="7">MPI-CAGE-AT-0016</strain>
    </source>
</reference>
<dbReference type="InterPro" id="IPR052360">
    <property type="entry name" value="Transcr_Regulatory_Proteins"/>
</dbReference>
<evidence type="ECO:0000313" key="7">
    <source>
        <dbReference type="EMBL" id="KAH7358757.1"/>
    </source>
</evidence>
<keyword evidence="2" id="KW-0862">Zinc</keyword>
<keyword evidence="6" id="KW-0539">Nucleus</keyword>
<dbReference type="OrthoDB" id="3145928at2759"/>
<gene>
    <name evidence="7" type="ORF">B0T11DRAFT_285108</name>
</gene>
<keyword evidence="4" id="KW-0238">DNA-binding</keyword>
<comment type="caution">
    <text evidence="7">The sequence shown here is derived from an EMBL/GenBank/DDBJ whole genome shotgun (WGS) entry which is preliminary data.</text>
</comment>
<proteinExistence type="predicted"/>